<evidence type="ECO:0000313" key="1">
    <source>
        <dbReference type="EMBL" id="MBP1294177.1"/>
    </source>
</evidence>
<protein>
    <submittedName>
        <fullName evidence="1">Uncharacterized protein</fullName>
    </submittedName>
</protein>
<sequence length="40" mass="4295">MAAEQLQRGLDLGEKGLDLGALVRAGISRESSPQLLFLIQ</sequence>
<proteinExistence type="predicted"/>
<dbReference type="RefSeq" id="WP_283833948.1">
    <property type="nucleotide sequence ID" value="NZ_JAFICZ010000001.1"/>
</dbReference>
<accession>A0A8I1Y7H2</accession>
<comment type="caution">
    <text evidence="1">The sequence shown here is derived from an EMBL/GenBank/DDBJ whole genome shotgun (WGS) entry which is preliminary data.</text>
</comment>
<reference evidence="1" key="1">
    <citation type="submission" date="2021-02" db="EMBL/GenBank/DDBJ databases">
        <title>Genomic Encyclopedia of Type Strains, Phase IV (KMG-V): Genome sequencing to study the core and pangenomes of soil and plant-associated prokaryotes.</title>
        <authorList>
            <person name="Whitman W."/>
        </authorList>
    </citation>
    <scope>NUCLEOTIDE SEQUENCE</scope>
    <source>
        <strain evidence="1">USDA 406</strain>
    </source>
</reference>
<name>A0A8I1Y7H2_BRAEL</name>
<evidence type="ECO:0000313" key="2">
    <source>
        <dbReference type="Proteomes" id="UP000673383"/>
    </source>
</evidence>
<organism evidence="1 2">
    <name type="scientific">Bradyrhizobium elkanii</name>
    <dbReference type="NCBI Taxonomy" id="29448"/>
    <lineage>
        <taxon>Bacteria</taxon>
        <taxon>Pseudomonadati</taxon>
        <taxon>Pseudomonadota</taxon>
        <taxon>Alphaproteobacteria</taxon>
        <taxon>Hyphomicrobiales</taxon>
        <taxon>Nitrobacteraceae</taxon>
        <taxon>Bradyrhizobium</taxon>
    </lineage>
</organism>
<dbReference type="AlphaFoldDB" id="A0A8I1Y7H2"/>
<dbReference type="Proteomes" id="UP000673383">
    <property type="component" value="Unassembled WGS sequence"/>
</dbReference>
<gene>
    <name evidence="1" type="ORF">JOH49_003930</name>
</gene>
<dbReference type="EMBL" id="JAFICZ010000001">
    <property type="protein sequence ID" value="MBP1294177.1"/>
    <property type="molecule type" value="Genomic_DNA"/>
</dbReference>